<evidence type="ECO:0000313" key="8">
    <source>
        <dbReference type="EMBL" id="MDU0343145.1"/>
    </source>
</evidence>
<dbReference type="InterPro" id="IPR005746">
    <property type="entry name" value="Thioredoxin"/>
</dbReference>
<feature type="domain" description="Thioredoxin" evidence="7">
    <location>
        <begin position="2"/>
        <end position="139"/>
    </location>
</feature>
<reference evidence="8 9" key="1">
    <citation type="submission" date="2023-09" db="EMBL/GenBank/DDBJ databases">
        <title>Whole genome shotgun sequencing (WGS) of Bosea sp. ZW T0_25, isolated from stored onions (Allium cepa).</title>
        <authorList>
            <person name="Stoll D.A."/>
            <person name="Huch M."/>
        </authorList>
    </citation>
    <scope>NUCLEOTIDE SEQUENCE [LARGE SCALE GENOMIC DNA]</scope>
    <source>
        <strain evidence="8 9">ZW T0_25</strain>
    </source>
</reference>
<dbReference type="PANTHER" id="PTHR45663:SF11">
    <property type="entry name" value="GEO12009P1"/>
    <property type="match status" value="1"/>
</dbReference>
<keyword evidence="3" id="KW-0249">Electron transport</keyword>
<gene>
    <name evidence="8" type="primary">trxA</name>
    <name evidence="8" type="ORF">RKE40_24885</name>
</gene>
<dbReference type="PROSITE" id="PS00194">
    <property type="entry name" value="THIOREDOXIN_1"/>
    <property type="match status" value="1"/>
</dbReference>
<dbReference type="PANTHER" id="PTHR45663">
    <property type="entry name" value="GEO12009P1"/>
    <property type="match status" value="1"/>
</dbReference>
<name>A0ABU3SEC5_9HYPH</name>
<dbReference type="PRINTS" id="PR00421">
    <property type="entry name" value="THIOREDOXIN"/>
</dbReference>
<dbReference type="PROSITE" id="PS51352">
    <property type="entry name" value="THIOREDOXIN_2"/>
    <property type="match status" value="1"/>
</dbReference>
<dbReference type="CDD" id="cd02956">
    <property type="entry name" value="ybbN"/>
    <property type="match status" value="1"/>
</dbReference>
<evidence type="ECO:0000259" key="7">
    <source>
        <dbReference type="PROSITE" id="PS51352"/>
    </source>
</evidence>
<dbReference type="InterPro" id="IPR011990">
    <property type="entry name" value="TPR-like_helical_dom_sf"/>
</dbReference>
<keyword evidence="5" id="KW-0676">Redox-active center</keyword>
<dbReference type="NCBIfam" id="TIGR01068">
    <property type="entry name" value="thioredoxin"/>
    <property type="match status" value="1"/>
</dbReference>
<comment type="similarity">
    <text evidence="1">Belongs to the thioredoxin family.</text>
</comment>
<sequence length="299" mass="31718">MLVNGEAAPAPGLIKDTTTQGFRQDVIAESMNQPVLVDFWAPWCGPCKQLTPVIEKVVNEAGGKVKLVKMNIDEHPAIPGQLGIQSIPAVIAFQRGQPVDGFMGAQPEGQIKAFIEKLVGPMGPGPVEEMLAAAGEALEAGDAGGASELYAEVLALEPANVAAIAGMARLHFDEGDIEGAKGFLAMVPADKAEDQAVTALRAAIELAEQAASLGDTAELEARVAANPKDHQARFDLALALNARERREEAVDQLIAILKADRGWNEDGARKQLLQFFEAWGPMDEHSVAGRRKLSTALFA</sequence>
<keyword evidence="2" id="KW-0813">Transport</keyword>
<dbReference type="Gene3D" id="1.25.40.10">
    <property type="entry name" value="Tetratricopeptide repeat domain"/>
    <property type="match status" value="2"/>
</dbReference>
<evidence type="ECO:0000256" key="4">
    <source>
        <dbReference type="ARBA" id="ARBA00023157"/>
    </source>
</evidence>
<dbReference type="InterPro" id="IPR013766">
    <property type="entry name" value="Thioredoxin_domain"/>
</dbReference>
<keyword evidence="9" id="KW-1185">Reference proteome</keyword>
<dbReference type="Pfam" id="PF00085">
    <property type="entry name" value="Thioredoxin"/>
    <property type="match status" value="1"/>
</dbReference>
<accession>A0ABU3SEC5</accession>
<organism evidence="8 9">
    <name type="scientific">Bosea rubneri</name>
    <dbReference type="NCBI Taxonomy" id="3075434"/>
    <lineage>
        <taxon>Bacteria</taxon>
        <taxon>Pseudomonadati</taxon>
        <taxon>Pseudomonadota</taxon>
        <taxon>Alphaproteobacteria</taxon>
        <taxon>Hyphomicrobiales</taxon>
        <taxon>Boseaceae</taxon>
        <taxon>Bosea</taxon>
    </lineage>
</organism>
<evidence type="ECO:0000256" key="6">
    <source>
        <dbReference type="NCBIfam" id="TIGR01068"/>
    </source>
</evidence>
<protein>
    <recommendedName>
        <fullName evidence="6">Thioredoxin</fullName>
    </recommendedName>
</protein>
<dbReference type="RefSeq" id="WP_316020883.1">
    <property type="nucleotide sequence ID" value="NZ_JAWDID010000059.1"/>
</dbReference>
<evidence type="ECO:0000256" key="2">
    <source>
        <dbReference type="ARBA" id="ARBA00022448"/>
    </source>
</evidence>
<dbReference type="Pfam" id="PF14561">
    <property type="entry name" value="TPR_20"/>
    <property type="match status" value="1"/>
</dbReference>
<dbReference type="SUPFAM" id="SSF52833">
    <property type="entry name" value="Thioredoxin-like"/>
    <property type="match status" value="1"/>
</dbReference>
<keyword evidence="4" id="KW-1015">Disulfide bond</keyword>
<dbReference type="Gene3D" id="3.40.30.10">
    <property type="entry name" value="Glutaredoxin"/>
    <property type="match status" value="1"/>
</dbReference>
<evidence type="ECO:0000256" key="1">
    <source>
        <dbReference type="ARBA" id="ARBA00008987"/>
    </source>
</evidence>
<dbReference type="InterPro" id="IPR017937">
    <property type="entry name" value="Thioredoxin_CS"/>
</dbReference>
<comment type="caution">
    <text evidence="8">The sequence shown here is derived from an EMBL/GenBank/DDBJ whole genome shotgun (WGS) entry which is preliminary data.</text>
</comment>
<dbReference type="Pfam" id="PF14559">
    <property type="entry name" value="TPR_19"/>
    <property type="match status" value="1"/>
</dbReference>
<dbReference type="EMBL" id="JAWDID010000059">
    <property type="protein sequence ID" value="MDU0343145.1"/>
    <property type="molecule type" value="Genomic_DNA"/>
</dbReference>
<dbReference type="Proteomes" id="UP001254257">
    <property type="component" value="Unassembled WGS sequence"/>
</dbReference>
<evidence type="ECO:0000256" key="3">
    <source>
        <dbReference type="ARBA" id="ARBA00022982"/>
    </source>
</evidence>
<evidence type="ECO:0000256" key="5">
    <source>
        <dbReference type="ARBA" id="ARBA00023284"/>
    </source>
</evidence>
<dbReference type="SUPFAM" id="SSF48452">
    <property type="entry name" value="TPR-like"/>
    <property type="match status" value="1"/>
</dbReference>
<evidence type="ECO:0000313" key="9">
    <source>
        <dbReference type="Proteomes" id="UP001254257"/>
    </source>
</evidence>
<proteinExistence type="inferred from homology"/>
<dbReference type="InterPro" id="IPR036249">
    <property type="entry name" value="Thioredoxin-like_sf"/>
</dbReference>